<reference evidence="1 2" key="1">
    <citation type="submission" date="2014-11" db="EMBL/GenBank/DDBJ databases">
        <title>Genetic blueprint of the zoonotic pathogen Toxocara canis.</title>
        <authorList>
            <person name="Zhu X.-Q."/>
            <person name="Korhonen P.K."/>
            <person name="Cai H."/>
            <person name="Young N.D."/>
            <person name="Nejsum P."/>
            <person name="von Samson-Himmelstjerna G."/>
            <person name="Boag P.R."/>
            <person name="Tan P."/>
            <person name="Li Q."/>
            <person name="Min J."/>
            <person name="Yang Y."/>
            <person name="Wang X."/>
            <person name="Fang X."/>
            <person name="Hall R.S."/>
            <person name="Hofmann A."/>
            <person name="Sternberg P.W."/>
            <person name="Jex A.R."/>
            <person name="Gasser R.B."/>
        </authorList>
    </citation>
    <scope>NUCLEOTIDE SEQUENCE [LARGE SCALE GENOMIC DNA]</scope>
    <source>
        <strain evidence="1">PN_DK_2014</strain>
    </source>
</reference>
<protein>
    <submittedName>
        <fullName evidence="1">Uncharacterized protein</fullName>
    </submittedName>
</protein>
<gene>
    <name evidence="1" type="ORF">Tcan_08408</name>
</gene>
<organism evidence="1 2">
    <name type="scientific">Toxocara canis</name>
    <name type="common">Canine roundworm</name>
    <dbReference type="NCBI Taxonomy" id="6265"/>
    <lineage>
        <taxon>Eukaryota</taxon>
        <taxon>Metazoa</taxon>
        <taxon>Ecdysozoa</taxon>
        <taxon>Nematoda</taxon>
        <taxon>Chromadorea</taxon>
        <taxon>Rhabditida</taxon>
        <taxon>Spirurina</taxon>
        <taxon>Ascaridomorpha</taxon>
        <taxon>Ascaridoidea</taxon>
        <taxon>Toxocaridae</taxon>
        <taxon>Toxocara</taxon>
    </lineage>
</organism>
<dbReference type="AlphaFoldDB" id="A0A0B2VRV3"/>
<name>A0A0B2VRV3_TOXCA</name>
<evidence type="ECO:0000313" key="1">
    <source>
        <dbReference type="EMBL" id="KHN84408.1"/>
    </source>
</evidence>
<evidence type="ECO:0000313" key="2">
    <source>
        <dbReference type="Proteomes" id="UP000031036"/>
    </source>
</evidence>
<dbReference type="OrthoDB" id="10566013at2759"/>
<dbReference type="Proteomes" id="UP000031036">
    <property type="component" value="Unassembled WGS sequence"/>
</dbReference>
<proteinExistence type="predicted"/>
<sequence>MRVENPRRSYAEKKAAYATSEECACRGAEMRFAPVEGKKSDTERRTQRAPHSMSIMWMCNPSTSVALGVIDESAADLRGGSAANPNSSALTALSKRHTVDFVCCSVTLQKRNLPNNTQRCERHTATSRLTLSASEPFCNAARSSTARPLCRSEYVTVDVTVCRKGSTRTVRWAAKQSWSTTLSARAPLPHRKRVFLQRLELCPDLALDSNVHLEYKRLKTKKIVEYRMPLLWKVN</sequence>
<accession>A0A0B2VRV3</accession>
<dbReference type="EMBL" id="JPKZ01000986">
    <property type="protein sequence ID" value="KHN84408.1"/>
    <property type="molecule type" value="Genomic_DNA"/>
</dbReference>
<keyword evidence="2" id="KW-1185">Reference proteome</keyword>
<comment type="caution">
    <text evidence="1">The sequence shown here is derived from an EMBL/GenBank/DDBJ whole genome shotgun (WGS) entry which is preliminary data.</text>
</comment>